<sequence>MNSPDSLLFPGSADAGATVCSAKGCRSAAVWVLAWNNPKLHTPQRRKTWLACDEHREHLSQFLGVRGFLKDVVTLAEWEKRAAADEPGAGDD</sequence>
<dbReference type="Proteomes" id="UP000095759">
    <property type="component" value="Unassembled WGS sequence"/>
</dbReference>
<name>A0A1E5PDB8_9ACTN</name>
<reference evidence="1 2" key="1">
    <citation type="submission" date="2016-08" db="EMBL/GenBank/DDBJ databases">
        <title>Complete genome sequence of Streptomyces agglomeratus strain 6-3-2, a novel anti-MRSA actinomycete isolated from Wuli of Tebit, China.</title>
        <authorList>
            <person name="Chen X."/>
        </authorList>
    </citation>
    <scope>NUCLEOTIDE SEQUENCE [LARGE SCALE GENOMIC DNA]</scope>
    <source>
        <strain evidence="1 2">6-3-2</strain>
    </source>
</reference>
<dbReference type="EMBL" id="MEHJ01000001">
    <property type="protein sequence ID" value="OEJ27541.1"/>
    <property type="molecule type" value="Genomic_DNA"/>
</dbReference>
<dbReference type="AlphaFoldDB" id="A0A1E5PDB8"/>
<comment type="caution">
    <text evidence="1">The sequence shown here is derived from an EMBL/GenBank/DDBJ whole genome shotgun (WGS) entry which is preliminary data.</text>
</comment>
<gene>
    <name evidence="1" type="ORF">AS594_26685</name>
</gene>
<keyword evidence="2" id="KW-1185">Reference proteome</keyword>
<accession>A0A1E5PDB8</accession>
<dbReference type="STRING" id="285458.BGM19_10240"/>
<evidence type="ECO:0008006" key="3">
    <source>
        <dbReference type="Google" id="ProtNLM"/>
    </source>
</evidence>
<organism evidence="1 2">
    <name type="scientific">Streptomyces agglomeratus</name>
    <dbReference type="NCBI Taxonomy" id="285458"/>
    <lineage>
        <taxon>Bacteria</taxon>
        <taxon>Bacillati</taxon>
        <taxon>Actinomycetota</taxon>
        <taxon>Actinomycetes</taxon>
        <taxon>Kitasatosporales</taxon>
        <taxon>Streptomycetaceae</taxon>
        <taxon>Streptomyces</taxon>
    </lineage>
</organism>
<evidence type="ECO:0000313" key="2">
    <source>
        <dbReference type="Proteomes" id="UP000095759"/>
    </source>
</evidence>
<dbReference type="RefSeq" id="WP_069929403.1">
    <property type="nucleotide sequence ID" value="NZ_MEHI01000001.1"/>
</dbReference>
<proteinExistence type="predicted"/>
<dbReference type="OrthoDB" id="5193525at2"/>
<protein>
    <recommendedName>
        <fullName evidence="3">Acetone carboxylase</fullName>
    </recommendedName>
</protein>
<evidence type="ECO:0000313" key="1">
    <source>
        <dbReference type="EMBL" id="OEJ27541.1"/>
    </source>
</evidence>